<dbReference type="EMBL" id="JACGXS010000001">
    <property type="protein sequence ID" value="MBA8681124.1"/>
    <property type="molecule type" value="Genomic_DNA"/>
</dbReference>
<feature type="transmembrane region" description="Helical" evidence="1">
    <location>
        <begin position="188"/>
        <end position="208"/>
    </location>
</feature>
<keyword evidence="1" id="KW-0472">Membrane</keyword>
<accession>A0A7W3IHZ2</accession>
<evidence type="ECO:0000313" key="3">
    <source>
        <dbReference type="Proteomes" id="UP000547058"/>
    </source>
</evidence>
<feature type="transmembrane region" description="Helical" evidence="1">
    <location>
        <begin position="102"/>
        <end position="120"/>
    </location>
</feature>
<feature type="transmembrane region" description="Helical" evidence="1">
    <location>
        <begin position="12"/>
        <end position="33"/>
    </location>
</feature>
<sequence length="209" mass="21522">MRSIPEAERSGALSHLFTALFFAIPGAALAFAGSLRASAALSLAVLLFVAVHAALHVLSALHHARRGIASPLLRSVDRHLPCLMVAGTLIPLAAHAGGHVPMILLALAWLASGVLVASSMHGVPAHPIWRGVLRTASAALLLLAAVLLSLPVAGPLLAWLLAGALCCAASLGLQWHPRHRLAAMLRHALLPLGSLCHFIAVALIAVPAA</sequence>
<feature type="transmembrane region" description="Helical" evidence="1">
    <location>
        <begin position="39"/>
        <end position="58"/>
    </location>
</feature>
<comment type="caution">
    <text evidence="2">The sequence shown here is derived from an EMBL/GenBank/DDBJ whole genome shotgun (WGS) entry which is preliminary data.</text>
</comment>
<protein>
    <recommendedName>
        <fullName evidence="4">Hemolysin III</fullName>
    </recommendedName>
</protein>
<reference evidence="2 3" key="1">
    <citation type="submission" date="2020-08" db="EMBL/GenBank/DDBJ databases">
        <title>Stenotrophomonas tumulicola JCM 30961.</title>
        <authorList>
            <person name="Deng Y."/>
        </authorList>
    </citation>
    <scope>NUCLEOTIDE SEQUENCE [LARGE SCALE GENOMIC DNA]</scope>
    <source>
        <strain evidence="2 3">JCM 30961</strain>
    </source>
</reference>
<organism evidence="2 3">
    <name type="scientific">Stenotrophomonas tumulicola</name>
    <dbReference type="NCBI Taxonomy" id="1685415"/>
    <lineage>
        <taxon>Bacteria</taxon>
        <taxon>Pseudomonadati</taxon>
        <taxon>Pseudomonadota</taxon>
        <taxon>Gammaproteobacteria</taxon>
        <taxon>Lysobacterales</taxon>
        <taxon>Lysobacteraceae</taxon>
        <taxon>Stenotrophomonas</taxon>
    </lineage>
</organism>
<name>A0A7W3IHZ2_9GAMM</name>
<keyword evidence="1" id="KW-1133">Transmembrane helix</keyword>
<dbReference type="AlphaFoldDB" id="A0A7W3IHZ2"/>
<evidence type="ECO:0008006" key="4">
    <source>
        <dbReference type="Google" id="ProtNLM"/>
    </source>
</evidence>
<dbReference type="Proteomes" id="UP000547058">
    <property type="component" value="Unassembled WGS sequence"/>
</dbReference>
<evidence type="ECO:0000256" key="1">
    <source>
        <dbReference type="SAM" id="Phobius"/>
    </source>
</evidence>
<keyword evidence="1" id="KW-0812">Transmembrane</keyword>
<keyword evidence="3" id="KW-1185">Reference proteome</keyword>
<gene>
    <name evidence="2" type="ORF">H4O11_04825</name>
</gene>
<evidence type="ECO:0000313" key="2">
    <source>
        <dbReference type="EMBL" id="MBA8681124.1"/>
    </source>
</evidence>
<dbReference type="RefSeq" id="WP_182338206.1">
    <property type="nucleotide sequence ID" value="NZ_JACGXS010000001.1"/>
</dbReference>
<proteinExistence type="predicted"/>